<dbReference type="Proteomes" id="UP001370758">
    <property type="component" value="Unassembled WGS sequence"/>
</dbReference>
<protein>
    <recommendedName>
        <fullName evidence="4">HNH nuclease domain-containing protein</fullName>
    </recommendedName>
</protein>
<dbReference type="AlphaFoldDB" id="A0AAV9WPB2"/>
<feature type="compositionally biased region" description="Polar residues" evidence="1">
    <location>
        <begin position="445"/>
        <end position="462"/>
    </location>
</feature>
<dbReference type="EMBL" id="JAVHJL010000001">
    <property type="protein sequence ID" value="KAK6512130.1"/>
    <property type="molecule type" value="Genomic_DNA"/>
</dbReference>
<evidence type="ECO:0000313" key="3">
    <source>
        <dbReference type="Proteomes" id="UP001370758"/>
    </source>
</evidence>
<comment type="caution">
    <text evidence="2">The sequence shown here is derived from an EMBL/GenBank/DDBJ whole genome shotgun (WGS) entry which is preliminary data.</text>
</comment>
<evidence type="ECO:0008006" key="4">
    <source>
        <dbReference type="Google" id="ProtNLM"/>
    </source>
</evidence>
<proteinExistence type="predicted"/>
<name>A0AAV9WPB2_9PEZI</name>
<keyword evidence="3" id="KW-1185">Reference proteome</keyword>
<feature type="compositionally biased region" description="Basic and acidic residues" evidence="1">
    <location>
        <begin position="294"/>
        <end position="310"/>
    </location>
</feature>
<feature type="compositionally biased region" description="Basic residues" evidence="1">
    <location>
        <begin position="248"/>
        <end position="268"/>
    </location>
</feature>
<gene>
    <name evidence="2" type="ORF">TWF481_001022</name>
</gene>
<feature type="compositionally biased region" description="Acidic residues" evidence="1">
    <location>
        <begin position="377"/>
        <end position="430"/>
    </location>
</feature>
<evidence type="ECO:0000313" key="2">
    <source>
        <dbReference type="EMBL" id="KAK6512130.1"/>
    </source>
</evidence>
<organism evidence="2 3">
    <name type="scientific">Arthrobotrys musiformis</name>
    <dbReference type="NCBI Taxonomy" id="47236"/>
    <lineage>
        <taxon>Eukaryota</taxon>
        <taxon>Fungi</taxon>
        <taxon>Dikarya</taxon>
        <taxon>Ascomycota</taxon>
        <taxon>Pezizomycotina</taxon>
        <taxon>Orbiliomycetes</taxon>
        <taxon>Orbiliales</taxon>
        <taxon>Orbiliaceae</taxon>
        <taxon>Arthrobotrys</taxon>
    </lineage>
</organism>
<sequence length="462" mass="52016">MSSPNAGDESVLTRELKYELAGLLTLRDKLPQPGGACVICSDHKSKFRVSFIIREEDEALFETYKKSGYIPDPLSKLDDIENLLPTCPNCASLFDTPRPSILLLPQNLDFFILWEHRDYERRTQEFNKSNVSSERTVPEYDDYNGSYKLYVLTNDPETIHEGLRIKIEDGERRIYTEASPTALILHAGRAMGIPEVHPRGYGIPIHIRQKLVELFNLWERLPPGEHSAPSTPEEYSMIKAGSSPMPSKSRKKNKKAKGKGKGKGKRVRSPSSPDTSNDSYKSTTRTPKSKRVKMRDLTRGDDKERRKAQAEGRFYVSPASPEKSVGSERGYLRTSLRGSVSFPVLTFGGRKRGDVNRIGLKKLSGGGGKMRNKNFDYDEEEEEEDEDVEDSEDSEGGESDDDSEDGEDGESEEDSEDGESQEDESDESDDSTERRKYNWSFGPRMSSSDIIESALGSSKRYS</sequence>
<reference evidence="2 3" key="1">
    <citation type="submission" date="2023-08" db="EMBL/GenBank/DDBJ databases">
        <authorList>
            <person name="Palmer J.M."/>
        </authorList>
    </citation>
    <scope>NUCLEOTIDE SEQUENCE [LARGE SCALE GENOMIC DNA]</scope>
    <source>
        <strain evidence="2 3">TWF481</strain>
    </source>
</reference>
<accession>A0AAV9WPB2</accession>
<feature type="region of interest" description="Disordered" evidence="1">
    <location>
        <begin position="223"/>
        <end position="462"/>
    </location>
</feature>
<evidence type="ECO:0000256" key="1">
    <source>
        <dbReference type="SAM" id="MobiDB-lite"/>
    </source>
</evidence>
<feature type="compositionally biased region" description="Polar residues" evidence="1">
    <location>
        <begin position="273"/>
        <end position="286"/>
    </location>
</feature>